<reference evidence="2" key="1">
    <citation type="submission" date="2014-09" db="EMBL/GenBank/DDBJ databases">
        <authorList>
            <person name="Magalhaes I.L.F."/>
            <person name="Oliveira U."/>
            <person name="Santos F.R."/>
            <person name="Vidigal T.H.D.A."/>
            <person name="Brescovit A.D."/>
            <person name="Santos A.J."/>
        </authorList>
    </citation>
    <scope>NUCLEOTIDE SEQUENCE</scope>
    <source>
        <tissue evidence="2">Shoot tissue taken approximately 20 cm above the soil surface</tissue>
    </source>
</reference>
<keyword evidence="1" id="KW-1133">Transmembrane helix</keyword>
<keyword evidence="1" id="KW-0472">Membrane</keyword>
<dbReference type="AlphaFoldDB" id="A0A0A9A281"/>
<feature type="transmembrane region" description="Helical" evidence="1">
    <location>
        <begin position="20"/>
        <end position="37"/>
    </location>
</feature>
<proteinExistence type="predicted"/>
<sequence>MYKLMVTLCDIVLFEEIASSYYLEFMLSLFCLHFFLFL</sequence>
<accession>A0A0A9A281</accession>
<name>A0A0A9A281_ARUDO</name>
<evidence type="ECO:0000256" key="1">
    <source>
        <dbReference type="SAM" id="Phobius"/>
    </source>
</evidence>
<keyword evidence="1" id="KW-0812">Transmembrane</keyword>
<evidence type="ECO:0000313" key="2">
    <source>
        <dbReference type="EMBL" id="JAD41137.1"/>
    </source>
</evidence>
<reference evidence="2" key="2">
    <citation type="journal article" date="2015" name="Data Brief">
        <title>Shoot transcriptome of the giant reed, Arundo donax.</title>
        <authorList>
            <person name="Barrero R.A."/>
            <person name="Guerrero F.D."/>
            <person name="Moolhuijzen P."/>
            <person name="Goolsby J.A."/>
            <person name="Tidwell J."/>
            <person name="Bellgard S.E."/>
            <person name="Bellgard M.I."/>
        </authorList>
    </citation>
    <scope>NUCLEOTIDE SEQUENCE</scope>
    <source>
        <tissue evidence="2">Shoot tissue taken approximately 20 cm above the soil surface</tissue>
    </source>
</reference>
<dbReference type="EMBL" id="GBRH01256758">
    <property type="protein sequence ID" value="JAD41137.1"/>
    <property type="molecule type" value="Transcribed_RNA"/>
</dbReference>
<organism evidence="2">
    <name type="scientific">Arundo donax</name>
    <name type="common">Giant reed</name>
    <name type="synonym">Donax arundinaceus</name>
    <dbReference type="NCBI Taxonomy" id="35708"/>
    <lineage>
        <taxon>Eukaryota</taxon>
        <taxon>Viridiplantae</taxon>
        <taxon>Streptophyta</taxon>
        <taxon>Embryophyta</taxon>
        <taxon>Tracheophyta</taxon>
        <taxon>Spermatophyta</taxon>
        <taxon>Magnoliopsida</taxon>
        <taxon>Liliopsida</taxon>
        <taxon>Poales</taxon>
        <taxon>Poaceae</taxon>
        <taxon>PACMAD clade</taxon>
        <taxon>Arundinoideae</taxon>
        <taxon>Arundineae</taxon>
        <taxon>Arundo</taxon>
    </lineage>
</organism>
<protein>
    <submittedName>
        <fullName evidence="2">Uncharacterized protein</fullName>
    </submittedName>
</protein>